<evidence type="ECO:0000256" key="2">
    <source>
        <dbReference type="PIRSR" id="PIRSR640198-2"/>
    </source>
</evidence>
<sequence length="495" mass="56186">MKVGYAWLAKYDGVQAPEPSPFAEIRPVSRLEVIGDCLAVPASVAPDNDNVLSHVLFALKHEGINLTILAQALQLVPEPELRSAYDAAPGSQFLRKACYLWEHYTGQRVQRESEGLRHNYVGLFNPERYYTSAGERNRRWRVVFNGIGSLRYCAVVRKTPILDKFLHKNLLQQVQDFVQALPADLLTRTLAWAYLDETRSSYAIERELPGGDKANRFIDLLKQAHKPRDLTEDYLVSLQNATVSNVFVQAASFRHEQNYLSNGLRGALGVTYLPPAPQLARELMSELMALANHDGGKNLHEDGGLDPIMLAAIVSFGFVFVHPFMDGNGRLSRFLFHQVLCQQGALDDGLLLPVSAVLKQDEAGYKAVLESWSAGTRPFWQVEWIDGERYHFDFQGHDALYRYWDATHCVEFMFAAVEQALTTKLIQESDYLKQYDAIYQQIDKQFDVAAKDLASLVMHCMQHHGRISENRRKQFRYSVPPEVFDAIETAYQALK</sequence>
<dbReference type="Pfam" id="PF02661">
    <property type="entry name" value="Fic"/>
    <property type="match status" value="1"/>
</dbReference>
<feature type="domain" description="Fido" evidence="3">
    <location>
        <begin position="230"/>
        <end position="387"/>
    </location>
</feature>
<reference evidence="5 7" key="1">
    <citation type="journal article" date="2018" name="Front. Microbiol.">
        <title>Genome-Based Analysis Reveals the Taxonomy and Diversity of the Family Idiomarinaceae.</title>
        <authorList>
            <person name="Liu Y."/>
            <person name="Lai Q."/>
            <person name="Shao Z."/>
        </authorList>
    </citation>
    <scope>NUCLEOTIDE SEQUENCE [LARGE SCALE GENOMIC DNA]</scope>
    <source>
        <strain evidence="5 7">CF12-14</strain>
    </source>
</reference>
<organism evidence="4 6">
    <name type="scientific">Aliidiomarina maris</name>
    <dbReference type="NCBI Taxonomy" id="531312"/>
    <lineage>
        <taxon>Bacteria</taxon>
        <taxon>Pseudomonadati</taxon>
        <taxon>Pseudomonadota</taxon>
        <taxon>Gammaproteobacteria</taxon>
        <taxon>Alteromonadales</taxon>
        <taxon>Idiomarinaceae</taxon>
        <taxon>Aliidiomarina</taxon>
    </lineage>
</organism>
<dbReference type="PANTHER" id="PTHR13504">
    <property type="entry name" value="FIDO DOMAIN-CONTAINING PROTEIN DDB_G0283145"/>
    <property type="match status" value="1"/>
</dbReference>
<dbReference type="GO" id="GO:0005524">
    <property type="term" value="F:ATP binding"/>
    <property type="evidence" value="ECO:0007669"/>
    <property type="project" value="UniProtKB-KW"/>
</dbReference>
<dbReference type="PROSITE" id="PS51459">
    <property type="entry name" value="FIDO"/>
    <property type="match status" value="1"/>
</dbReference>
<keyword evidence="2" id="KW-0547">Nucleotide-binding</keyword>
<comment type="caution">
    <text evidence="4">The sequence shown here is derived from an EMBL/GenBank/DDBJ whole genome shotgun (WGS) entry which is preliminary data.</text>
</comment>
<accession>A0A327WP29</accession>
<evidence type="ECO:0000313" key="7">
    <source>
        <dbReference type="Proteomes" id="UP000287865"/>
    </source>
</evidence>
<dbReference type="SUPFAM" id="SSF140931">
    <property type="entry name" value="Fic-like"/>
    <property type="match status" value="1"/>
</dbReference>
<dbReference type="InterPro" id="IPR040198">
    <property type="entry name" value="Fido_containing"/>
</dbReference>
<dbReference type="Gene3D" id="1.10.3290.10">
    <property type="entry name" value="Fido-like domain"/>
    <property type="match status" value="1"/>
</dbReference>
<keyword evidence="7" id="KW-1185">Reference proteome</keyword>
<evidence type="ECO:0000313" key="6">
    <source>
        <dbReference type="Proteomes" id="UP000249203"/>
    </source>
</evidence>
<gene>
    <name evidence="4" type="ORF">B0I24_11727</name>
    <name evidence="5" type="ORF">CWE07_13260</name>
</gene>
<dbReference type="Proteomes" id="UP000287865">
    <property type="component" value="Unassembled WGS sequence"/>
</dbReference>
<dbReference type="RefSeq" id="WP_111570372.1">
    <property type="nucleotide sequence ID" value="NZ_PIPK01000017.1"/>
</dbReference>
<evidence type="ECO:0000313" key="4">
    <source>
        <dbReference type="EMBL" id="RAJ93621.1"/>
    </source>
</evidence>
<dbReference type="AlphaFoldDB" id="A0A327WP29"/>
<name>A0A327WP29_9GAMM</name>
<evidence type="ECO:0000256" key="1">
    <source>
        <dbReference type="PIRSR" id="PIRSR640198-1"/>
    </source>
</evidence>
<dbReference type="EMBL" id="PIPK01000017">
    <property type="protein sequence ID" value="RUO19073.1"/>
    <property type="molecule type" value="Genomic_DNA"/>
</dbReference>
<reference evidence="4 6" key="2">
    <citation type="submission" date="2018-06" db="EMBL/GenBank/DDBJ databases">
        <title>Genomic Encyclopedia of Type Strains, Phase III (KMG-III): the genomes of soil and plant-associated and newly described type strains.</title>
        <authorList>
            <person name="Whitman W."/>
        </authorList>
    </citation>
    <scope>NUCLEOTIDE SEQUENCE [LARGE SCALE GENOMIC DNA]</scope>
    <source>
        <strain evidence="4 6">CGMCC 1.15366</strain>
    </source>
</reference>
<dbReference type="PANTHER" id="PTHR13504:SF38">
    <property type="entry name" value="FIDO DOMAIN-CONTAINING PROTEIN"/>
    <property type="match status" value="1"/>
</dbReference>
<feature type="active site" evidence="1">
    <location>
        <position position="322"/>
    </location>
</feature>
<keyword evidence="2" id="KW-0067">ATP-binding</keyword>
<protein>
    <submittedName>
        <fullName evidence="5">Cell filamentation protein Fic</fullName>
    </submittedName>
    <submittedName>
        <fullName evidence="4">Fic/DOC family protein</fullName>
    </submittedName>
</protein>
<evidence type="ECO:0000259" key="3">
    <source>
        <dbReference type="PROSITE" id="PS51459"/>
    </source>
</evidence>
<dbReference type="OrthoDB" id="9807853at2"/>
<dbReference type="Proteomes" id="UP000249203">
    <property type="component" value="Unassembled WGS sequence"/>
</dbReference>
<feature type="binding site" evidence="2">
    <location>
        <begin position="326"/>
        <end position="333"/>
    </location>
    <ligand>
        <name>ATP</name>
        <dbReference type="ChEBI" id="CHEBI:30616"/>
    </ligand>
</feature>
<dbReference type="InterPro" id="IPR003812">
    <property type="entry name" value="Fido"/>
</dbReference>
<dbReference type="InterPro" id="IPR036597">
    <property type="entry name" value="Fido-like_dom_sf"/>
</dbReference>
<proteinExistence type="predicted"/>
<dbReference type="EMBL" id="QLMD01000017">
    <property type="protein sequence ID" value="RAJ93621.1"/>
    <property type="molecule type" value="Genomic_DNA"/>
</dbReference>
<evidence type="ECO:0000313" key="5">
    <source>
        <dbReference type="EMBL" id="RUO19073.1"/>
    </source>
</evidence>